<evidence type="ECO:0000313" key="1">
    <source>
        <dbReference type="EMBL" id="ESA22432.1"/>
    </source>
</evidence>
<dbReference type="AlphaFoldDB" id="U9URT1"/>
<sequence>MTSLQHKYFHIYQKQVSLIVSEIYHSTVTDRLIYITCASFNNITIPNEVHVFDIMPMPPDKCMRRIFKYWFVVKDVASRYRRSLKAFVMIQIFRSRGLSY</sequence>
<gene>
    <name evidence="1" type="ORF">GLOINDRAFT_91415</name>
</gene>
<reference evidence="1" key="1">
    <citation type="submission" date="2013-07" db="EMBL/GenBank/DDBJ databases">
        <title>The genome of an arbuscular mycorrhizal fungus provides insights into the evolution of the oldest plant symbiosis.</title>
        <authorList>
            <consortium name="DOE Joint Genome Institute"/>
            <person name="Tisserant E."/>
            <person name="Malbreil M."/>
            <person name="Kuo A."/>
            <person name="Kohler A."/>
            <person name="Symeonidi A."/>
            <person name="Balestrini R."/>
            <person name="Charron P."/>
            <person name="Duensing N."/>
            <person name="Frei-dit-Frey N."/>
            <person name="Gianinazzi-Pearson V."/>
            <person name="Gilbert B."/>
            <person name="Handa Y."/>
            <person name="Hijri M."/>
            <person name="Kaul R."/>
            <person name="Kawaguchi M."/>
            <person name="Krajinski F."/>
            <person name="Lammers P."/>
            <person name="Lapierre D."/>
            <person name="Masclaux F.G."/>
            <person name="Murat C."/>
            <person name="Morin E."/>
            <person name="Ndikumana S."/>
            <person name="Pagni M."/>
            <person name="Petitpierre D."/>
            <person name="Requena N."/>
            <person name="Rosikiewicz P."/>
            <person name="Riley R."/>
            <person name="Saito K."/>
            <person name="San Clemente H."/>
            <person name="Shapiro H."/>
            <person name="van Tuinen D."/>
            <person name="Becard G."/>
            <person name="Bonfante P."/>
            <person name="Paszkowski U."/>
            <person name="Shachar-Hill Y."/>
            <person name="Young J.P."/>
            <person name="Sanders I.R."/>
            <person name="Henrissat B."/>
            <person name="Rensing S.A."/>
            <person name="Grigoriev I.V."/>
            <person name="Corradi N."/>
            <person name="Roux C."/>
            <person name="Martin F."/>
        </authorList>
    </citation>
    <scope>NUCLEOTIDE SEQUENCE</scope>
    <source>
        <strain evidence="1">DAOM 197198</strain>
    </source>
</reference>
<name>U9URT1_RHIID</name>
<proteinExistence type="predicted"/>
<protein>
    <submittedName>
        <fullName evidence="1">Uncharacterized protein</fullName>
    </submittedName>
</protein>
<accession>U9URT1</accession>
<dbReference type="EMBL" id="KI275592">
    <property type="protein sequence ID" value="ESA22432.1"/>
    <property type="molecule type" value="Genomic_DNA"/>
</dbReference>
<organism evidence="1">
    <name type="scientific">Rhizophagus irregularis (strain DAOM 181602 / DAOM 197198 / MUCL 43194)</name>
    <name type="common">Arbuscular mycorrhizal fungus</name>
    <name type="synonym">Glomus intraradices</name>
    <dbReference type="NCBI Taxonomy" id="747089"/>
    <lineage>
        <taxon>Eukaryota</taxon>
        <taxon>Fungi</taxon>
        <taxon>Fungi incertae sedis</taxon>
        <taxon>Mucoromycota</taxon>
        <taxon>Glomeromycotina</taxon>
        <taxon>Glomeromycetes</taxon>
        <taxon>Glomerales</taxon>
        <taxon>Glomeraceae</taxon>
        <taxon>Rhizophagus</taxon>
    </lineage>
</organism>
<dbReference type="HOGENOM" id="CLU_2307482_0_0_1"/>